<reference evidence="2 3" key="2">
    <citation type="submission" date="2018-11" db="EMBL/GenBank/DDBJ databases">
        <authorList>
            <consortium name="Pathogen Informatics"/>
        </authorList>
    </citation>
    <scope>NUCLEOTIDE SEQUENCE [LARGE SCALE GENOMIC DNA]</scope>
    <source>
        <strain evidence="2 3">Egypt</strain>
    </source>
</reference>
<evidence type="ECO:0000313" key="3">
    <source>
        <dbReference type="Proteomes" id="UP000272942"/>
    </source>
</evidence>
<feature type="compositionally biased region" description="Basic residues" evidence="1">
    <location>
        <begin position="1"/>
        <end position="12"/>
    </location>
</feature>
<sequence>MSSPHYRLRSGRLHGGPSLSIHERPGSLRSEGYPNRRSILNPVSTDPSWYLSDSEWDTTGDDQLPEFESHYPISHLSNDHRLPLYDRESHDHYDRGTLRRKVHKHWANADYFNPSVSSRQDSFDGSSPETGLHLRSYPRMMVMRDELVDPSVFSDSSAGGGWDRPDRPHRSGHSPPGIAKPLRE</sequence>
<dbReference type="OrthoDB" id="10037294at2759"/>
<evidence type="ECO:0000256" key="1">
    <source>
        <dbReference type="SAM" id="MobiDB-lite"/>
    </source>
</evidence>
<gene>
    <name evidence="2" type="ORF">ECPE_LOCUS18166</name>
</gene>
<name>A0A183BG31_9TREM</name>
<dbReference type="Proteomes" id="UP000272942">
    <property type="component" value="Unassembled WGS sequence"/>
</dbReference>
<accession>A0A183BG31</accession>
<proteinExistence type="predicted"/>
<keyword evidence="3" id="KW-1185">Reference proteome</keyword>
<organism evidence="4">
    <name type="scientific">Echinostoma caproni</name>
    <dbReference type="NCBI Taxonomy" id="27848"/>
    <lineage>
        <taxon>Eukaryota</taxon>
        <taxon>Metazoa</taxon>
        <taxon>Spiralia</taxon>
        <taxon>Lophotrochozoa</taxon>
        <taxon>Platyhelminthes</taxon>
        <taxon>Trematoda</taxon>
        <taxon>Digenea</taxon>
        <taxon>Plagiorchiida</taxon>
        <taxon>Echinostomata</taxon>
        <taxon>Echinostomatoidea</taxon>
        <taxon>Echinostomatidae</taxon>
        <taxon>Echinostoma</taxon>
    </lineage>
</organism>
<evidence type="ECO:0000313" key="2">
    <source>
        <dbReference type="EMBL" id="VDP95722.1"/>
    </source>
</evidence>
<dbReference type="AlphaFoldDB" id="A0A183BG31"/>
<feature type="region of interest" description="Disordered" evidence="1">
    <location>
        <begin position="1"/>
        <end position="41"/>
    </location>
</feature>
<evidence type="ECO:0000313" key="4">
    <source>
        <dbReference type="WBParaSite" id="ECPE_0001821601-mRNA-1"/>
    </source>
</evidence>
<protein>
    <submittedName>
        <fullName evidence="2 4">Uncharacterized protein</fullName>
    </submittedName>
</protein>
<dbReference type="WBParaSite" id="ECPE_0001821601-mRNA-1">
    <property type="protein sequence ID" value="ECPE_0001821601-mRNA-1"/>
    <property type="gene ID" value="ECPE_0001821601"/>
</dbReference>
<feature type="region of interest" description="Disordered" evidence="1">
    <location>
        <begin position="151"/>
        <end position="184"/>
    </location>
</feature>
<dbReference type="EMBL" id="UZAN01075322">
    <property type="protein sequence ID" value="VDP95722.1"/>
    <property type="molecule type" value="Genomic_DNA"/>
</dbReference>
<reference evidence="4" key="1">
    <citation type="submission" date="2016-06" db="UniProtKB">
        <authorList>
            <consortium name="WormBaseParasite"/>
        </authorList>
    </citation>
    <scope>IDENTIFICATION</scope>
</reference>